<reference evidence="1 2" key="1">
    <citation type="submission" date="2016-10" db="EMBL/GenBank/DDBJ databases">
        <authorList>
            <person name="de Groot N.N."/>
        </authorList>
    </citation>
    <scope>NUCLEOTIDE SEQUENCE [LARGE SCALE GENOMIC DNA]</scope>
    <source>
        <strain evidence="1 2">DSM 16077</strain>
    </source>
</reference>
<keyword evidence="2" id="KW-1185">Reference proteome</keyword>
<name>A0A1G9LU94_9PROT</name>
<accession>A0A1G9LU94</accession>
<dbReference type="AlphaFoldDB" id="A0A1G9LU94"/>
<proteinExistence type="predicted"/>
<dbReference type="EMBL" id="FNHG01000001">
    <property type="protein sequence ID" value="SDL65526.1"/>
    <property type="molecule type" value="Genomic_DNA"/>
</dbReference>
<dbReference type="Proteomes" id="UP000199759">
    <property type="component" value="Unassembled WGS sequence"/>
</dbReference>
<evidence type="ECO:0000313" key="1">
    <source>
        <dbReference type="EMBL" id="SDL65526.1"/>
    </source>
</evidence>
<gene>
    <name evidence="1" type="ORF">SAMN04488568_101213</name>
</gene>
<protein>
    <submittedName>
        <fullName evidence="1">Uncharacterized protein</fullName>
    </submittedName>
</protein>
<sequence>MHTYAQFVICSGGTQNDETCRYKTVGSSALRNPSILSSAERGRKDSLLSHTILNRLSSLGTVLAVSGALLAAGAGQALAQSQVGDQIFVRGIGFLTITEVLADGGFLAGNPLNLFSDSEYIILGTTDAGVVAVGDMMIDPTTGVIAEVTAVVLNGYGELESVTFDTGSMVNLASELDVRGTGLAYSLNTPTRGPGDFNSVAVHRFGASGGNGRHGYPFREANNGAGGQSRTANTWEVPDTHGDFVTHTDLLAGVIATSLGGNSGNGGDGYAGASAAAGGAGGAGGTVILTTRVGNLTTYDVQAHGVVAQSHSGIGGTGGDVILSLGSGGTGGVGNSGGSATVNNYSTIITHGEGSISVFAQSLGGGGGVAGSSYGLLGAAGDGHVGGDNAKGAELVVMAMLDPGVSTALLDGGVAACRLASLTPIRRSSANSIRRPTSRRYMGSSPRPIRWQAICSIAARWSDHTMINASGPALSNPRATARPAPRIWAWAPIPLALAVGSSNHSARIGRWRSQ</sequence>
<evidence type="ECO:0000313" key="2">
    <source>
        <dbReference type="Proteomes" id="UP000199759"/>
    </source>
</evidence>
<organism evidence="1 2">
    <name type="scientific">Maricaulis salignorans</name>
    <dbReference type="NCBI Taxonomy" id="144026"/>
    <lineage>
        <taxon>Bacteria</taxon>
        <taxon>Pseudomonadati</taxon>
        <taxon>Pseudomonadota</taxon>
        <taxon>Alphaproteobacteria</taxon>
        <taxon>Maricaulales</taxon>
        <taxon>Maricaulaceae</taxon>
        <taxon>Maricaulis</taxon>
    </lineage>
</organism>